<dbReference type="PANTHER" id="PTHR42769:SF3">
    <property type="entry name" value="SUPEROXIDE DISMUTASE [FE] 2, CHLOROPLASTIC"/>
    <property type="match status" value="1"/>
</dbReference>
<evidence type="ECO:0000313" key="11">
    <source>
        <dbReference type="Proteomes" id="UP000012040"/>
    </source>
</evidence>
<feature type="domain" description="Manganese/iron superoxide dismutase N-terminal" evidence="8">
    <location>
        <begin position="2"/>
        <end position="82"/>
    </location>
</feature>
<dbReference type="GO" id="GO:0004784">
    <property type="term" value="F:superoxide dismutase activity"/>
    <property type="evidence" value="ECO:0007669"/>
    <property type="project" value="UniProtKB-EC"/>
</dbReference>
<sequence>MFKLPQLPYEKTALAPFLNEEQMTFHYDKHHKAYIDNLNKFIETDAALKGKSLEEIVTSSSGGIFNNAAQIWNHTFYWFNMAPAGKGGQPSAALADAIKRDFGSLDELKAKFVDGGVKTFGSGWIWLCVDAAGKLSLVSTSNAAVPFTNNGPAPLMVADVWEHAYYVDYRNLRAKYLETFWNHINWGFVSENFDAKTVRNLTPSMT</sequence>
<dbReference type="EC" id="1.15.1.1" evidence="2 7"/>
<dbReference type="KEGG" id="bex:A11Q_2293"/>
<evidence type="ECO:0000256" key="7">
    <source>
        <dbReference type="RuleBase" id="RU000414"/>
    </source>
</evidence>
<keyword evidence="4 7" id="KW-0560">Oxidoreductase</keyword>
<dbReference type="PIRSF" id="PIRSF000349">
    <property type="entry name" value="SODismutase"/>
    <property type="match status" value="1"/>
</dbReference>
<dbReference type="Pfam" id="PF00081">
    <property type="entry name" value="Sod_Fe_N"/>
    <property type="match status" value="1"/>
</dbReference>
<dbReference type="InterPro" id="IPR019832">
    <property type="entry name" value="Mn/Fe_SOD_C"/>
</dbReference>
<evidence type="ECO:0000313" key="10">
    <source>
        <dbReference type="EMBL" id="AGH96509.1"/>
    </source>
</evidence>
<dbReference type="PATRIC" id="fig|1184267.3.peg.2324"/>
<dbReference type="OrthoDB" id="5291225at2"/>
<keyword evidence="3 6" id="KW-0479">Metal-binding</keyword>
<evidence type="ECO:0000256" key="6">
    <source>
        <dbReference type="PIRSR" id="PIRSR000349-1"/>
    </source>
</evidence>
<name>M4VTJ7_9BACT</name>
<dbReference type="InterPro" id="IPR001189">
    <property type="entry name" value="Mn/Fe_SOD"/>
</dbReference>
<accession>M4VTJ7</accession>
<feature type="domain" description="Manganese/iron superoxide dismutase C-terminal" evidence="9">
    <location>
        <begin position="90"/>
        <end position="191"/>
    </location>
</feature>
<dbReference type="InterPro" id="IPR036314">
    <property type="entry name" value="SOD_C_sf"/>
</dbReference>
<evidence type="ECO:0000256" key="3">
    <source>
        <dbReference type="ARBA" id="ARBA00022723"/>
    </source>
</evidence>
<gene>
    <name evidence="10" type="ORF">A11Q_2293</name>
</gene>
<dbReference type="Gene3D" id="1.10.287.990">
    <property type="entry name" value="Fe,Mn superoxide dismutase (SOD) domain"/>
    <property type="match status" value="1"/>
</dbReference>
<organism evidence="10 11">
    <name type="scientific">Pseudobdellovibrio exovorus JSS</name>
    <dbReference type="NCBI Taxonomy" id="1184267"/>
    <lineage>
        <taxon>Bacteria</taxon>
        <taxon>Pseudomonadati</taxon>
        <taxon>Bdellovibrionota</taxon>
        <taxon>Bdellovibrionia</taxon>
        <taxon>Bdellovibrionales</taxon>
        <taxon>Pseudobdellovibrionaceae</taxon>
        <taxon>Pseudobdellovibrio</taxon>
    </lineage>
</organism>
<dbReference type="EMBL" id="CP003537">
    <property type="protein sequence ID" value="AGH96509.1"/>
    <property type="molecule type" value="Genomic_DNA"/>
</dbReference>
<dbReference type="SUPFAM" id="SSF46609">
    <property type="entry name" value="Fe,Mn superoxide dismutase (SOD), N-terminal domain"/>
    <property type="match status" value="1"/>
</dbReference>
<dbReference type="HOGENOM" id="CLU_031625_0_0_7"/>
<evidence type="ECO:0000256" key="5">
    <source>
        <dbReference type="ARBA" id="ARBA00023004"/>
    </source>
</evidence>
<dbReference type="GO" id="GO:0046872">
    <property type="term" value="F:metal ion binding"/>
    <property type="evidence" value="ECO:0007669"/>
    <property type="project" value="UniProtKB-KW"/>
</dbReference>
<dbReference type="SUPFAM" id="SSF54719">
    <property type="entry name" value="Fe,Mn superoxide dismutase (SOD), C-terminal domain"/>
    <property type="match status" value="1"/>
</dbReference>
<feature type="binding site" evidence="6">
    <location>
        <position position="74"/>
    </location>
    <ligand>
        <name>Mn(2+)</name>
        <dbReference type="ChEBI" id="CHEBI:29035"/>
    </ligand>
</feature>
<evidence type="ECO:0000256" key="2">
    <source>
        <dbReference type="ARBA" id="ARBA00012682"/>
    </source>
</evidence>
<dbReference type="PROSITE" id="PS00088">
    <property type="entry name" value="SOD_MN"/>
    <property type="match status" value="1"/>
</dbReference>
<dbReference type="Proteomes" id="UP000012040">
    <property type="component" value="Chromosome"/>
</dbReference>
<reference evidence="10 11" key="1">
    <citation type="journal article" date="2013" name="ISME J.">
        <title>By their genes ye shall know them: genomic signatures of predatory bacteria.</title>
        <authorList>
            <person name="Pasternak Z."/>
            <person name="Pietrokovski S."/>
            <person name="Rotem O."/>
            <person name="Gophna U."/>
            <person name="Lurie-Weinberger M.N."/>
            <person name="Jurkevitch E."/>
        </authorList>
    </citation>
    <scope>NUCLEOTIDE SEQUENCE [LARGE SCALE GENOMIC DNA]</scope>
    <source>
        <strain evidence="10 11">JSS</strain>
    </source>
</reference>
<dbReference type="Pfam" id="PF02777">
    <property type="entry name" value="Sod_Fe_C"/>
    <property type="match status" value="1"/>
</dbReference>
<comment type="catalytic activity">
    <reaction evidence="7">
        <text>2 superoxide + 2 H(+) = H2O2 + O2</text>
        <dbReference type="Rhea" id="RHEA:20696"/>
        <dbReference type="ChEBI" id="CHEBI:15378"/>
        <dbReference type="ChEBI" id="CHEBI:15379"/>
        <dbReference type="ChEBI" id="CHEBI:16240"/>
        <dbReference type="ChEBI" id="CHEBI:18421"/>
        <dbReference type="EC" id="1.15.1.1"/>
    </reaction>
</comment>
<evidence type="ECO:0000259" key="9">
    <source>
        <dbReference type="Pfam" id="PF02777"/>
    </source>
</evidence>
<comment type="function">
    <text evidence="7">Destroys radicals which are normally produced within the cells and which are toxic to biological systems.</text>
</comment>
<dbReference type="Gene3D" id="3.55.40.20">
    <property type="entry name" value="Iron/manganese superoxide dismutase, C-terminal domain"/>
    <property type="match status" value="1"/>
</dbReference>
<dbReference type="InterPro" id="IPR019831">
    <property type="entry name" value="Mn/Fe_SOD_N"/>
</dbReference>
<evidence type="ECO:0000256" key="4">
    <source>
        <dbReference type="ARBA" id="ARBA00023002"/>
    </source>
</evidence>
<dbReference type="RefSeq" id="WP_015470999.1">
    <property type="nucleotide sequence ID" value="NC_020813.1"/>
</dbReference>
<evidence type="ECO:0000259" key="8">
    <source>
        <dbReference type="Pfam" id="PF00081"/>
    </source>
</evidence>
<keyword evidence="11" id="KW-1185">Reference proteome</keyword>
<dbReference type="STRING" id="1184267.A11Q_2293"/>
<dbReference type="AlphaFoldDB" id="M4VTJ7"/>
<evidence type="ECO:0000256" key="1">
    <source>
        <dbReference type="ARBA" id="ARBA00008714"/>
    </source>
</evidence>
<dbReference type="FunFam" id="1.10.287.990:FF:000002">
    <property type="entry name" value="Superoxide dismutase"/>
    <property type="match status" value="1"/>
</dbReference>
<comment type="similarity">
    <text evidence="1 7">Belongs to the iron/manganese superoxide dismutase family.</text>
</comment>
<dbReference type="eggNOG" id="COG0605">
    <property type="taxonomic scope" value="Bacteria"/>
</dbReference>
<dbReference type="InterPro" id="IPR036324">
    <property type="entry name" value="Mn/Fe_SOD_N_sf"/>
</dbReference>
<dbReference type="PRINTS" id="PR01703">
    <property type="entry name" value="MNSODISMTASE"/>
</dbReference>
<feature type="binding site" evidence="6">
    <location>
        <position position="159"/>
    </location>
    <ligand>
        <name>Mn(2+)</name>
        <dbReference type="ChEBI" id="CHEBI:29035"/>
    </ligand>
</feature>
<protein>
    <recommendedName>
        <fullName evidence="2 7">Superoxide dismutase</fullName>
        <ecNumber evidence="2 7">1.15.1.1</ecNumber>
    </recommendedName>
</protein>
<keyword evidence="5" id="KW-0408">Iron</keyword>
<feature type="binding site" evidence="6">
    <location>
        <position position="163"/>
    </location>
    <ligand>
        <name>Mn(2+)</name>
        <dbReference type="ChEBI" id="CHEBI:29035"/>
    </ligand>
</feature>
<feature type="binding site" evidence="6">
    <location>
        <position position="26"/>
    </location>
    <ligand>
        <name>Mn(2+)</name>
        <dbReference type="ChEBI" id="CHEBI:29035"/>
    </ligand>
</feature>
<dbReference type="PANTHER" id="PTHR42769">
    <property type="entry name" value="SUPEROXIDE DISMUTASE"/>
    <property type="match status" value="1"/>
</dbReference>
<dbReference type="InterPro" id="IPR019833">
    <property type="entry name" value="Mn/Fe_SOD_BS"/>
</dbReference>
<proteinExistence type="inferred from homology"/>